<evidence type="ECO:0000313" key="2">
    <source>
        <dbReference type="Proteomes" id="UP000799640"/>
    </source>
</evidence>
<dbReference type="EMBL" id="ML996689">
    <property type="protein sequence ID" value="KAF2403314.1"/>
    <property type="molecule type" value="Genomic_DNA"/>
</dbReference>
<reference evidence="1" key="1">
    <citation type="journal article" date="2020" name="Stud. Mycol.">
        <title>101 Dothideomycetes genomes: a test case for predicting lifestyles and emergence of pathogens.</title>
        <authorList>
            <person name="Haridas S."/>
            <person name="Albert R."/>
            <person name="Binder M."/>
            <person name="Bloem J."/>
            <person name="Labutti K."/>
            <person name="Salamov A."/>
            <person name="Andreopoulos B."/>
            <person name="Baker S."/>
            <person name="Barry K."/>
            <person name="Bills G."/>
            <person name="Bluhm B."/>
            <person name="Cannon C."/>
            <person name="Castanera R."/>
            <person name="Culley D."/>
            <person name="Daum C."/>
            <person name="Ezra D."/>
            <person name="Gonzalez J."/>
            <person name="Henrissat B."/>
            <person name="Kuo A."/>
            <person name="Liang C."/>
            <person name="Lipzen A."/>
            <person name="Lutzoni F."/>
            <person name="Magnuson J."/>
            <person name="Mondo S."/>
            <person name="Nolan M."/>
            <person name="Ohm R."/>
            <person name="Pangilinan J."/>
            <person name="Park H.-J."/>
            <person name="Ramirez L."/>
            <person name="Alfaro M."/>
            <person name="Sun H."/>
            <person name="Tritt A."/>
            <person name="Yoshinaga Y."/>
            <person name="Zwiers L.-H."/>
            <person name="Turgeon B."/>
            <person name="Goodwin S."/>
            <person name="Spatafora J."/>
            <person name="Crous P."/>
            <person name="Grigoriev I."/>
        </authorList>
    </citation>
    <scope>NUCLEOTIDE SEQUENCE</scope>
    <source>
        <strain evidence="1">CBS 262.69</strain>
    </source>
</reference>
<accession>A0A6G1I550</accession>
<keyword evidence="2" id="KW-1185">Reference proteome</keyword>
<protein>
    <submittedName>
        <fullName evidence="1">Uncharacterized protein</fullName>
    </submittedName>
</protein>
<name>A0A6G1I550_9PEZI</name>
<evidence type="ECO:0000313" key="1">
    <source>
        <dbReference type="EMBL" id="KAF2403314.1"/>
    </source>
</evidence>
<proteinExistence type="predicted"/>
<dbReference type="Proteomes" id="UP000799640">
    <property type="component" value="Unassembled WGS sequence"/>
</dbReference>
<dbReference type="AlphaFoldDB" id="A0A6G1I550"/>
<sequence length="162" mass="18273">MSMRHVGEVVAVRTNPKRVVAEEKRTKAMGKLEVGQFERPAKADDSTGMLGRRYRQAVSSIDISQLPSDFTSLCHPRYRAPVISALSSSHRRSGESGFINRLQSQMSPKFKHRQFTNYHREGLVVAAVAGHETFQNTDFHGQHFYSLGEWPRCILSGSAWPN</sequence>
<organism evidence="1 2">
    <name type="scientific">Trichodelitschia bisporula</name>
    <dbReference type="NCBI Taxonomy" id="703511"/>
    <lineage>
        <taxon>Eukaryota</taxon>
        <taxon>Fungi</taxon>
        <taxon>Dikarya</taxon>
        <taxon>Ascomycota</taxon>
        <taxon>Pezizomycotina</taxon>
        <taxon>Dothideomycetes</taxon>
        <taxon>Dothideomycetes incertae sedis</taxon>
        <taxon>Phaeotrichales</taxon>
        <taxon>Phaeotrichaceae</taxon>
        <taxon>Trichodelitschia</taxon>
    </lineage>
</organism>
<gene>
    <name evidence="1" type="ORF">EJ06DRAFT_272277</name>
</gene>